<dbReference type="AlphaFoldDB" id="A0A1I2MQN2"/>
<dbReference type="SUPFAM" id="SSF46689">
    <property type="entry name" value="Homeodomain-like"/>
    <property type="match status" value="1"/>
</dbReference>
<evidence type="ECO:0000256" key="2">
    <source>
        <dbReference type="ARBA" id="ARBA00023125"/>
    </source>
</evidence>
<keyword evidence="3" id="KW-0804">Transcription</keyword>
<name>A0A1I2MQN2_9BACT</name>
<gene>
    <name evidence="6" type="ORF">SAMN05421739_101358</name>
</gene>
<dbReference type="PRINTS" id="PR00455">
    <property type="entry name" value="HTHTETR"/>
</dbReference>
<keyword evidence="1" id="KW-0805">Transcription regulation</keyword>
<dbReference type="Pfam" id="PF00440">
    <property type="entry name" value="TetR_N"/>
    <property type="match status" value="1"/>
</dbReference>
<organism evidence="6 7">
    <name type="scientific">Pontibacter chinhatensis</name>
    <dbReference type="NCBI Taxonomy" id="1436961"/>
    <lineage>
        <taxon>Bacteria</taxon>
        <taxon>Pseudomonadati</taxon>
        <taxon>Bacteroidota</taxon>
        <taxon>Cytophagia</taxon>
        <taxon>Cytophagales</taxon>
        <taxon>Hymenobacteraceae</taxon>
        <taxon>Pontibacter</taxon>
    </lineage>
</organism>
<dbReference type="InterPro" id="IPR050624">
    <property type="entry name" value="HTH-type_Tx_Regulator"/>
</dbReference>
<keyword evidence="7" id="KW-1185">Reference proteome</keyword>
<dbReference type="PROSITE" id="PS50977">
    <property type="entry name" value="HTH_TETR_2"/>
    <property type="match status" value="1"/>
</dbReference>
<evidence type="ECO:0000259" key="5">
    <source>
        <dbReference type="PROSITE" id="PS50977"/>
    </source>
</evidence>
<dbReference type="RefSeq" id="WP_092098421.1">
    <property type="nucleotide sequence ID" value="NZ_FOOT01000001.1"/>
</dbReference>
<keyword evidence="2 4" id="KW-0238">DNA-binding</keyword>
<feature type="domain" description="HTH tetR-type" evidence="5">
    <location>
        <begin position="5"/>
        <end position="65"/>
    </location>
</feature>
<protein>
    <submittedName>
        <fullName evidence="6">Transcriptional regulator, TetR family</fullName>
    </submittedName>
</protein>
<feature type="DNA-binding region" description="H-T-H motif" evidence="4">
    <location>
        <begin position="28"/>
        <end position="47"/>
    </location>
</feature>
<evidence type="ECO:0000256" key="3">
    <source>
        <dbReference type="ARBA" id="ARBA00023163"/>
    </source>
</evidence>
<evidence type="ECO:0000313" key="6">
    <source>
        <dbReference type="EMBL" id="SFF91431.1"/>
    </source>
</evidence>
<evidence type="ECO:0000313" key="7">
    <source>
        <dbReference type="Proteomes" id="UP000198724"/>
    </source>
</evidence>
<dbReference type="Gene3D" id="1.10.357.10">
    <property type="entry name" value="Tetracycline Repressor, domain 2"/>
    <property type="match status" value="1"/>
</dbReference>
<dbReference type="Proteomes" id="UP000198724">
    <property type="component" value="Unassembled WGS sequence"/>
</dbReference>
<dbReference type="InterPro" id="IPR009057">
    <property type="entry name" value="Homeodomain-like_sf"/>
</dbReference>
<sequence>METTDTPRARIIEAAKDMFFTQGYSKVLMSDLAKHLGMSKKTLYQYFSGKEELLNVIIRQYGQEIQREVERMLTDDNLPFPEKAGRIFSFVGTKLHYINPEFVLDIKRHAPSAWQHLQKHKTEAAFLRFNTLLDEGYRKGYIREHVNRTMAVLLYASALETILNPDFTEQVPQKLMQELPKAPGEVFEGLVHIIFSGILDGTK</sequence>
<dbReference type="FunFam" id="1.10.10.60:FF:000141">
    <property type="entry name" value="TetR family transcriptional regulator"/>
    <property type="match status" value="1"/>
</dbReference>
<dbReference type="PANTHER" id="PTHR43479">
    <property type="entry name" value="ACREF/ENVCD OPERON REPRESSOR-RELATED"/>
    <property type="match status" value="1"/>
</dbReference>
<evidence type="ECO:0000256" key="4">
    <source>
        <dbReference type="PROSITE-ProRule" id="PRU00335"/>
    </source>
</evidence>
<dbReference type="OrthoDB" id="881297at2"/>
<accession>A0A1I2MQN2</accession>
<dbReference type="InterPro" id="IPR001647">
    <property type="entry name" value="HTH_TetR"/>
</dbReference>
<reference evidence="7" key="1">
    <citation type="submission" date="2016-10" db="EMBL/GenBank/DDBJ databases">
        <authorList>
            <person name="Varghese N."/>
            <person name="Submissions S."/>
        </authorList>
    </citation>
    <scope>NUCLEOTIDE SEQUENCE [LARGE SCALE GENOMIC DNA]</scope>
    <source>
        <strain evidence="7">LP51</strain>
    </source>
</reference>
<dbReference type="GO" id="GO:0003677">
    <property type="term" value="F:DNA binding"/>
    <property type="evidence" value="ECO:0007669"/>
    <property type="project" value="UniProtKB-UniRule"/>
</dbReference>
<evidence type="ECO:0000256" key="1">
    <source>
        <dbReference type="ARBA" id="ARBA00023015"/>
    </source>
</evidence>
<proteinExistence type="predicted"/>
<dbReference type="STRING" id="1436961.SAMN05421739_101358"/>
<dbReference type="PANTHER" id="PTHR43479:SF11">
    <property type="entry name" value="ACREF_ENVCD OPERON REPRESSOR-RELATED"/>
    <property type="match status" value="1"/>
</dbReference>
<dbReference type="EMBL" id="FOOT01000001">
    <property type="protein sequence ID" value="SFF91431.1"/>
    <property type="molecule type" value="Genomic_DNA"/>
</dbReference>